<keyword evidence="1" id="KW-0732">Signal</keyword>
<comment type="caution">
    <text evidence="2">The sequence shown here is derived from an EMBL/GenBank/DDBJ whole genome shotgun (WGS) entry which is preliminary data.</text>
</comment>
<reference evidence="2" key="1">
    <citation type="submission" date="2023-06" db="EMBL/GenBank/DDBJ databases">
        <title>Genomic analysis of the entomopathogenic nematode Steinernema hermaphroditum.</title>
        <authorList>
            <person name="Schwarz E.M."/>
            <person name="Heppert J.K."/>
            <person name="Baniya A."/>
            <person name="Schwartz H.T."/>
            <person name="Tan C.-H."/>
            <person name="Antoshechkin I."/>
            <person name="Sternberg P.W."/>
            <person name="Goodrich-Blair H."/>
            <person name="Dillman A.R."/>
        </authorList>
    </citation>
    <scope>NUCLEOTIDE SEQUENCE</scope>
    <source>
        <strain evidence="2">PS9179</strain>
        <tissue evidence="2">Whole animal</tissue>
    </source>
</reference>
<name>A0AA39LZG7_9BILA</name>
<feature type="signal peptide" evidence="1">
    <location>
        <begin position="1"/>
        <end position="16"/>
    </location>
</feature>
<sequence length="123" mass="13957">MKAVIVALLLVAAVDAWWQPGGCTSRPRPGEIPPLAHFYYDQFCGRSTPVAPPAAGHFDFDPTCPVWDQNCNLAMKSARGVPQPRGFKSYCEWQSNGEMWYPKLQKLKVNKVKFRILDWFNQA</sequence>
<keyword evidence="3" id="KW-1185">Reference proteome</keyword>
<evidence type="ECO:0000256" key="1">
    <source>
        <dbReference type="SAM" id="SignalP"/>
    </source>
</evidence>
<dbReference type="AlphaFoldDB" id="A0AA39LZG7"/>
<gene>
    <name evidence="2" type="ORF">QR680_012201</name>
</gene>
<organism evidence="2 3">
    <name type="scientific">Steinernema hermaphroditum</name>
    <dbReference type="NCBI Taxonomy" id="289476"/>
    <lineage>
        <taxon>Eukaryota</taxon>
        <taxon>Metazoa</taxon>
        <taxon>Ecdysozoa</taxon>
        <taxon>Nematoda</taxon>
        <taxon>Chromadorea</taxon>
        <taxon>Rhabditida</taxon>
        <taxon>Tylenchina</taxon>
        <taxon>Panagrolaimomorpha</taxon>
        <taxon>Strongyloidoidea</taxon>
        <taxon>Steinernematidae</taxon>
        <taxon>Steinernema</taxon>
    </lineage>
</organism>
<evidence type="ECO:0000313" key="3">
    <source>
        <dbReference type="Proteomes" id="UP001175271"/>
    </source>
</evidence>
<evidence type="ECO:0000313" key="2">
    <source>
        <dbReference type="EMBL" id="KAK0415936.1"/>
    </source>
</evidence>
<feature type="chain" id="PRO_5041337826" evidence="1">
    <location>
        <begin position="17"/>
        <end position="123"/>
    </location>
</feature>
<accession>A0AA39LZG7</accession>
<dbReference type="EMBL" id="JAUCMV010000002">
    <property type="protein sequence ID" value="KAK0415936.1"/>
    <property type="molecule type" value="Genomic_DNA"/>
</dbReference>
<protein>
    <submittedName>
        <fullName evidence="2">Uncharacterized protein</fullName>
    </submittedName>
</protein>
<proteinExistence type="predicted"/>
<dbReference type="Proteomes" id="UP001175271">
    <property type="component" value="Unassembled WGS sequence"/>
</dbReference>